<dbReference type="GO" id="GO:0006572">
    <property type="term" value="P:L-tyrosine catabolic process"/>
    <property type="evidence" value="ECO:0007669"/>
    <property type="project" value="UniProtKB-UniRule"/>
</dbReference>
<keyword evidence="2" id="KW-0378">Hydrolase</keyword>
<dbReference type="GO" id="GO:0046872">
    <property type="term" value="F:metal ion binding"/>
    <property type="evidence" value="ECO:0007669"/>
    <property type="project" value="UniProtKB-UniRule"/>
</dbReference>
<dbReference type="PANTHER" id="PTHR43069">
    <property type="entry name" value="FUMARYLACETOACETASE"/>
    <property type="match status" value="1"/>
</dbReference>
<accession>A0AAD7R2B2</accession>
<name>A0AAD7R2B2_9TELE</name>
<keyword evidence="2" id="KW-0828">Tyrosine catabolism</keyword>
<keyword evidence="2" id="KW-0585">Phenylalanine catabolism</keyword>
<dbReference type="SUPFAM" id="SSF56529">
    <property type="entry name" value="FAH"/>
    <property type="match status" value="1"/>
</dbReference>
<reference evidence="3" key="1">
    <citation type="journal article" date="2023" name="Science">
        <title>Genome structures resolve the early diversification of teleost fishes.</title>
        <authorList>
            <person name="Parey E."/>
            <person name="Louis A."/>
            <person name="Montfort J."/>
            <person name="Bouchez O."/>
            <person name="Roques C."/>
            <person name="Iampietro C."/>
            <person name="Lluch J."/>
            <person name="Castinel A."/>
            <person name="Donnadieu C."/>
            <person name="Desvignes T."/>
            <person name="Floi Bucao C."/>
            <person name="Jouanno E."/>
            <person name="Wen M."/>
            <person name="Mejri S."/>
            <person name="Dirks R."/>
            <person name="Jansen H."/>
            <person name="Henkel C."/>
            <person name="Chen W.J."/>
            <person name="Zahm M."/>
            <person name="Cabau C."/>
            <person name="Klopp C."/>
            <person name="Thompson A.W."/>
            <person name="Robinson-Rechavi M."/>
            <person name="Braasch I."/>
            <person name="Lecointre G."/>
            <person name="Bobe J."/>
            <person name="Postlethwait J.H."/>
            <person name="Berthelot C."/>
            <person name="Roest Crollius H."/>
            <person name="Guiguen Y."/>
        </authorList>
    </citation>
    <scope>NUCLEOTIDE SEQUENCE</scope>
    <source>
        <strain evidence="3">NC1722</strain>
    </source>
</reference>
<comment type="catalytic activity">
    <reaction evidence="2">
        <text>4-fumarylacetoacetate + H2O = acetoacetate + fumarate + H(+)</text>
        <dbReference type="Rhea" id="RHEA:10244"/>
        <dbReference type="ChEBI" id="CHEBI:13705"/>
        <dbReference type="ChEBI" id="CHEBI:15377"/>
        <dbReference type="ChEBI" id="CHEBI:15378"/>
        <dbReference type="ChEBI" id="CHEBI:18034"/>
        <dbReference type="ChEBI" id="CHEBI:29806"/>
        <dbReference type="EC" id="3.7.1.2"/>
    </reaction>
</comment>
<comment type="pathway">
    <text evidence="2">Amino-acid degradation; L-phenylalanine degradation; acetoacetate and fumarate from L-phenylalanine: step 6/6.</text>
</comment>
<sequence>MGEPRRWWCLGHQSEGPWAKRDPDPAQPPVFGPCKQLDIRVGDGLFVGAGNKLGELIPRAGARARLGMVLMNDWSSRWAEPLNWPESGAPMVLAARGNRETKAVLLT</sequence>
<evidence type="ECO:0000313" key="4">
    <source>
        <dbReference type="Proteomes" id="UP001221898"/>
    </source>
</evidence>
<protein>
    <recommendedName>
        <fullName evidence="2">Fumarylacetoacetase</fullName>
        <ecNumber evidence="2">3.7.1.2</ecNumber>
    </recommendedName>
    <alternativeName>
        <fullName evidence="2">Fumarylacetoacetate hydrolase</fullName>
    </alternativeName>
</protein>
<dbReference type="PANTHER" id="PTHR43069:SF2">
    <property type="entry name" value="FUMARYLACETOACETASE"/>
    <property type="match status" value="1"/>
</dbReference>
<dbReference type="EC" id="3.7.1.2" evidence="2"/>
<keyword evidence="4" id="KW-1185">Reference proteome</keyword>
<dbReference type="Proteomes" id="UP001221898">
    <property type="component" value="Unassembled WGS sequence"/>
</dbReference>
<evidence type="ECO:0000256" key="2">
    <source>
        <dbReference type="RuleBase" id="RU366008"/>
    </source>
</evidence>
<dbReference type="EMBL" id="JAINUG010002683">
    <property type="protein sequence ID" value="KAJ8347444.1"/>
    <property type="molecule type" value="Genomic_DNA"/>
</dbReference>
<dbReference type="GO" id="GO:0006559">
    <property type="term" value="P:L-phenylalanine catabolic process"/>
    <property type="evidence" value="ECO:0007669"/>
    <property type="project" value="UniProtKB-UniRule"/>
</dbReference>
<comment type="cofactor">
    <cofactor evidence="2">
        <name>Mg(2+)</name>
        <dbReference type="ChEBI" id="CHEBI:18420"/>
    </cofactor>
    <cofactor evidence="2">
        <name>Ca(2+)</name>
        <dbReference type="ChEBI" id="CHEBI:29108"/>
    </cofactor>
</comment>
<evidence type="ECO:0000313" key="3">
    <source>
        <dbReference type="EMBL" id="KAJ8347444.1"/>
    </source>
</evidence>
<proteinExistence type="inferred from homology"/>
<dbReference type="Gene3D" id="3.90.850.10">
    <property type="entry name" value="Fumarylacetoacetase-like, C-terminal domain"/>
    <property type="match status" value="1"/>
</dbReference>
<keyword evidence="1 2" id="KW-0460">Magnesium</keyword>
<dbReference type="InterPro" id="IPR036663">
    <property type="entry name" value="Fumarylacetoacetase_C_sf"/>
</dbReference>
<feature type="binding site" evidence="1">
    <location>
        <position position="73"/>
    </location>
    <ligand>
        <name>Mg(2+)</name>
        <dbReference type="ChEBI" id="CHEBI:18420"/>
    </ligand>
</feature>
<comment type="similarity">
    <text evidence="2">Belongs to the FAH family.</text>
</comment>
<comment type="caution">
    <text evidence="3">The sequence shown here is derived from an EMBL/GenBank/DDBJ whole genome shotgun (WGS) entry which is preliminary data.</text>
</comment>
<keyword evidence="1 2" id="KW-0479">Metal-binding</keyword>
<evidence type="ECO:0000256" key="1">
    <source>
        <dbReference type="PIRSR" id="PIRSR605959-3"/>
    </source>
</evidence>
<feature type="binding site" evidence="1">
    <location>
        <position position="73"/>
    </location>
    <ligand>
        <name>Ca(2+)</name>
        <dbReference type="ChEBI" id="CHEBI:29108"/>
    </ligand>
</feature>
<dbReference type="InterPro" id="IPR005959">
    <property type="entry name" value="Fumarylacetoacetase"/>
</dbReference>
<dbReference type="GO" id="GO:1902000">
    <property type="term" value="P:homogentisate catabolic process"/>
    <property type="evidence" value="ECO:0007669"/>
    <property type="project" value="TreeGrafter"/>
</dbReference>
<gene>
    <name evidence="3" type="ORF">AAFF_G00200660</name>
</gene>
<dbReference type="GO" id="GO:0004334">
    <property type="term" value="F:fumarylacetoacetase activity"/>
    <property type="evidence" value="ECO:0007669"/>
    <property type="project" value="UniProtKB-UniRule"/>
</dbReference>
<keyword evidence="1 2" id="KW-0106">Calcium</keyword>
<dbReference type="AlphaFoldDB" id="A0AAD7R2B2"/>
<organism evidence="3 4">
    <name type="scientific">Aldrovandia affinis</name>
    <dbReference type="NCBI Taxonomy" id="143900"/>
    <lineage>
        <taxon>Eukaryota</taxon>
        <taxon>Metazoa</taxon>
        <taxon>Chordata</taxon>
        <taxon>Craniata</taxon>
        <taxon>Vertebrata</taxon>
        <taxon>Euteleostomi</taxon>
        <taxon>Actinopterygii</taxon>
        <taxon>Neopterygii</taxon>
        <taxon>Teleostei</taxon>
        <taxon>Notacanthiformes</taxon>
        <taxon>Halosauridae</taxon>
        <taxon>Aldrovandia</taxon>
    </lineage>
</organism>